<feature type="region of interest" description="Disordered" evidence="1">
    <location>
        <begin position="54"/>
        <end position="75"/>
    </location>
</feature>
<dbReference type="AlphaFoldDB" id="A0A8J4PT38"/>
<feature type="chain" id="PRO_5035209010" evidence="2">
    <location>
        <begin position="20"/>
        <end position="75"/>
    </location>
</feature>
<dbReference type="Proteomes" id="UP000695562">
    <property type="component" value="Unassembled WGS sequence"/>
</dbReference>
<keyword evidence="4" id="KW-1185">Reference proteome</keyword>
<accession>A0A8J4PT38</accession>
<feature type="signal peptide" evidence="2">
    <location>
        <begin position="1"/>
        <end position="19"/>
    </location>
</feature>
<sequence length="75" mass="7830">MKFLLLVTILFALLAVTMAINKKAIPFTNAPIFTGGSGGEDHCSDVNDFCGMGQGSNANPHQSTTGGQSGEKGQW</sequence>
<gene>
    <name evidence="3" type="ORF">CYY_005690</name>
</gene>
<protein>
    <submittedName>
        <fullName evidence="3">Uncharacterized protein</fullName>
    </submittedName>
</protein>
<evidence type="ECO:0000256" key="1">
    <source>
        <dbReference type="SAM" id="MobiDB-lite"/>
    </source>
</evidence>
<evidence type="ECO:0000313" key="4">
    <source>
        <dbReference type="Proteomes" id="UP000695562"/>
    </source>
</evidence>
<organism evidence="3 4">
    <name type="scientific">Polysphondylium violaceum</name>
    <dbReference type="NCBI Taxonomy" id="133409"/>
    <lineage>
        <taxon>Eukaryota</taxon>
        <taxon>Amoebozoa</taxon>
        <taxon>Evosea</taxon>
        <taxon>Eumycetozoa</taxon>
        <taxon>Dictyostelia</taxon>
        <taxon>Dictyosteliales</taxon>
        <taxon>Dictyosteliaceae</taxon>
        <taxon>Polysphondylium</taxon>
    </lineage>
</organism>
<dbReference type="EMBL" id="AJWJ01000233">
    <property type="protein sequence ID" value="KAF2073012.1"/>
    <property type="molecule type" value="Genomic_DNA"/>
</dbReference>
<comment type="caution">
    <text evidence="3">The sequence shown here is derived from an EMBL/GenBank/DDBJ whole genome shotgun (WGS) entry which is preliminary data.</text>
</comment>
<evidence type="ECO:0000256" key="2">
    <source>
        <dbReference type="SAM" id="SignalP"/>
    </source>
</evidence>
<evidence type="ECO:0000313" key="3">
    <source>
        <dbReference type="EMBL" id="KAF2073012.1"/>
    </source>
</evidence>
<keyword evidence="2" id="KW-0732">Signal</keyword>
<proteinExistence type="predicted"/>
<feature type="compositionally biased region" description="Polar residues" evidence="1">
    <location>
        <begin position="55"/>
        <end position="66"/>
    </location>
</feature>
<name>A0A8J4PT38_9MYCE</name>
<reference evidence="3" key="1">
    <citation type="submission" date="2020-01" db="EMBL/GenBank/DDBJ databases">
        <title>Development of genomics and gene disruption for Polysphondylium violaceum indicates a role for the polyketide synthase stlB in stalk morphogenesis.</title>
        <authorList>
            <person name="Narita B."/>
            <person name="Kawabe Y."/>
            <person name="Kin K."/>
            <person name="Saito T."/>
            <person name="Gibbs R."/>
            <person name="Kuspa A."/>
            <person name="Muzny D."/>
            <person name="Queller D."/>
            <person name="Richards S."/>
            <person name="Strassman J."/>
            <person name="Sucgang R."/>
            <person name="Worley K."/>
            <person name="Schaap P."/>
        </authorList>
    </citation>
    <scope>NUCLEOTIDE SEQUENCE</scope>
    <source>
        <strain evidence="3">QSvi11</strain>
    </source>
</reference>